<dbReference type="Pfam" id="PF05437">
    <property type="entry name" value="AzlD"/>
    <property type="match status" value="1"/>
</dbReference>
<evidence type="ECO:0000313" key="2">
    <source>
        <dbReference type="EMBL" id="TPV37124.1"/>
    </source>
</evidence>
<dbReference type="Proteomes" id="UP000315469">
    <property type="component" value="Unassembled WGS sequence"/>
</dbReference>
<accession>A0ABY2ZJX6</accession>
<dbReference type="EMBL" id="VHJB01000061">
    <property type="protein sequence ID" value="TPV37124.1"/>
    <property type="molecule type" value="Genomic_DNA"/>
</dbReference>
<organism evidence="2 3">
    <name type="scientific">Pantoea eucalypti</name>
    <dbReference type="NCBI Taxonomy" id="470933"/>
    <lineage>
        <taxon>Bacteria</taxon>
        <taxon>Pseudomonadati</taxon>
        <taxon>Pseudomonadota</taxon>
        <taxon>Gammaproteobacteria</taxon>
        <taxon>Enterobacterales</taxon>
        <taxon>Erwiniaceae</taxon>
        <taxon>Pantoea</taxon>
    </lineage>
</organism>
<gene>
    <name evidence="2" type="ORF">FJW02_09380</name>
</gene>
<dbReference type="RefSeq" id="WP_140915902.1">
    <property type="nucleotide sequence ID" value="NZ_VHJB01000061.1"/>
</dbReference>
<feature type="transmembrane region" description="Helical" evidence="1">
    <location>
        <begin position="6"/>
        <end position="27"/>
    </location>
</feature>
<comment type="caution">
    <text evidence="2">The sequence shown here is derived from an EMBL/GenBank/DDBJ whole genome shotgun (WGS) entry which is preliminary data.</text>
</comment>
<name>A0ABY2ZJX6_9GAMM</name>
<proteinExistence type="predicted"/>
<keyword evidence="3" id="KW-1185">Reference proteome</keyword>
<feature type="transmembrane region" description="Helical" evidence="1">
    <location>
        <begin position="39"/>
        <end position="58"/>
    </location>
</feature>
<reference evidence="2 3" key="1">
    <citation type="submission" date="2019-06" db="EMBL/GenBank/DDBJ databases">
        <title>Taxogenomics and systematics of the genus Pantoea.</title>
        <authorList>
            <person name="Tambong J.T."/>
        </authorList>
    </citation>
    <scope>NUCLEOTIDE SEQUENCE [LARGE SCALE GENOMIC DNA]</scope>
    <source>
        <strain evidence="2 3">LMG 24197</strain>
    </source>
</reference>
<evidence type="ECO:0000313" key="3">
    <source>
        <dbReference type="Proteomes" id="UP000315469"/>
    </source>
</evidence>
<keyword evidence="1" id="KW-0472">Membrane</keyword>
<dbReference type="InterPro" id="IPR008407">
    <property type="entry name" value="Brnchd-chn_aa_trnsp_AzlD"/>
</dbReference>
<evidence type="ECO:0000256" key="1">
    <source>
        <dbReference type="SAM" id="Phobius"/>
    </source>
</evidence>
<feature type="transmembrane region" description="Helical" evidence="1">
    <location>
        <begin position="64"/>
        <end position="97"/>
    </location>
</feature>
<keyword evidence="1" id="KW-1133">Transmembrane helix</keyword>
<keyword evidence="1" id="KW-0812">Transmembrane</keyword>
<protein>
    <submittedName>
        <fullName evidence="2">AzlD family protein</fullName>
    </submittedName>
</protein>
<sequence>MTLAACMTILGMAVVTYLTRILGYLILRKRSLSPGTRSVLESAPGCVMISAIAPYFASGNPAQIIALIVAAGCAIRLSMLPTLIISVATLGILQLIIS</sequence>